<keyword evidence="3" id="KW-1185">Reference proteome</keyword>
<reference evidence="2" key="1">
    <citation type="submission" date="2018-05" db="EMBL/GenBank/DDBJ databases">
        <title>Draft genome of Mucuna pruriens seed.</title>
        <authorList>
            <person name="Nnadi N.E."/>
            <person name="Vos R."/>
            <person name="Hasami M.H."/>
            <person name="Devisetty U.K."/>
            <person name="Aguiy J.C."/>
        </authorList>
    </citation>
    <scope>NUCLEOTIDE SEQUENCE [LARGE SCALE GENOMIC DNA]</scope>
    <source>
        <strain evidence="2">JCA_2017</strain>
    </source>
</reference>
<evidence type="ECO:0000256" key="1">
    <source>
        <dbReference type="SAM" id="MobiDB-lite"/>
    </source>
</evidence>
<feature type="region of interest" description="Disordered" evidence="1">
    <location>
        <begin position="1"/>
        <end position="39"/>
    </location>
</feature>
<name>A0A371G7E6_MUCPR</name>
<dbReference type="AlphaFoldDB" id="A0A371G7E6"/>
<protein>
    <recommendedName>
        <fullName evidence="4">Reverse transcriptase Ty1/copia-type domain-containing protein</fullName>
    </recommendedName>
</protein>
<accession>A0A371G7E6</accession>
<evidence type="ECO:0000313" key="2">
    <source>
        <dbReference type="EMBL" id="RDX86486.1"/>
    </source>
</evidence>
<proteinExistence type="predicted"/>
<feature type="non-terminal residue" evidence="2">
    <location>
        <position position="1"/>
    </location>
</feature>
<dbReference type="Proteomes" id="UP000257109">
    <property type="component" value="Unassembled WGS sequence"/>
</dbReference>
<evidence type="ECO:0008006" key="4">
    <source>
        <dbReference type="Google" id="ProtNLM"/>
    </source>
</evidence>
<dbReference type="OrthoDB" id="4075035at2759"/>
<evidence type="ECO:0000313" key="3">
    <source>
        <dbReference type="Proteomes" id="UP000257109"/>
    </source>
</evidence>
<dbReference type="EMBL" id="QJKJ01006509">
    <property type="protein sequence ID" value="RDX86486.1"/>
    <property type="molecule type" value="Genomic_DNA"/>
</dbReference>
<organism evidence="2 3">
    <name type="scientific">Mucuna pruriens</name>
    <name type="common">Velvet bean</name>
    <name type="synonym">Dolichos pruriens</name>
    <dbReference type="NCBI Taxonomy" id="157652"/>
    <lineage>
        <taxon>Eukaryota</taxon>
        <taxon>Viridiplantae</taxon>
        <taxon>Streptophyta</taxon>
        <taxon>Embryophyta</taxon>
        <taxon>Tracheophyta</taxon>
        <taxon>Spermatophyta</taxon>
        <taxon>Magnoliopsida</taxon>
        <taxon>eudicotyledons</taxon>
        <taxon>Gunneridae</taxon>
        <taxon>Pentapetalae</taxon>
        <taxon>rosids</taxon>
        <taxon>fabids</taxon>
        <taxon>Fabales</taxon>
        <taxon>Fabaceae</taxon>
        <taxon>Papilionoideae</taxon>
        <taxon>50 kb inversion clade</taxon>
        <taxon>NPAAA clade</taxon>
        <taxon>indigoferoid/millettioid clade</taxon>
        <taxon>Phaseoleae</taxon>
        <taxon>Mucuna</taxon>
    </lineage>
</organism>
<comment type="caution">
    <text evidence="2">The sequence shown here is derived from an EMBL/GenBank/DDBJ whole genome shotgun (WGS) entry which is preliminary data.</text>
</comment>
<feature type="compositionally biased region" description="Basic and acidic residues" evidence="1">
    <location>
        <begin position="18"/>
        <end position="27"/>
    </location>
</feature>
<sequence length="112" mass="12397">MGLKTPKAARSAKLGFDPPEKTEKGSDQTDPAENYKRPSMRISKLTDSDIVITGNDHTAIQQLKEHLFHHFGTKDLGQLIYFLGIEVSTNLPLLVIYSKDSSASDVHITDSK</sequence>
<gene>
    <name evidence="2" type="ORF">CR513_32182</name>
</gene>